<gene>
    <name evidence="2" type="ORF">V1478_003024</name>
</gene>
<evidence type="ECO:0000256" key="1">
    <source>
        <dbReference type="SAM" id="MobiDB-lite"/>
    </source>
</evidence>
<evidence type="ECO:0000313" key="2">
    <source>
        <dbReference type="EMBL" id="KAL2735384.1"/>
    </source>
</evidence>
<sequence length="122" mass="13931">KGEVGRTCYSRGNDDQYPTARHVRVCITIPVYSVRVVARNRGGNIPKEPIVAHSVGNPPHSFSQWMPTTISSFDTTPTTREQRSPDNSDGGTGKHKPTQKWRPLQAFSTWRPFRKRFRPFLH</sequence>
<dbReference type="Proteomes" id="UP001607302">
    <property type="component" value="Unassembled WGS sequence"/>
</dbReference>
<proteinExistence type="predicted"/>
<comment type="caution">
    <text evidence="2">The sequence shown here is derived from an EMBL/GenBank/DDBJ whole genome shotgun (WGS) entry which is preliminary data.</text>
</comment>
<feature type="compositionally biased region" description="Low complexity" evidence="1">
    <location>
        <begin position="67"/>
        <end position="79"/>
    </location>
</feature>
<evidence type="ECO:0000313" key="3">
    <source>
        <dbReference type="Proteomes" id="UP001607302"/>
    </source>
</evidence>
<feature type="non-terminal residue" evidence="2">
    <location>
        <position position="1"/>
    </location>
</feature>
<dbReference type="AlphaFoldDB" id="A0ABD2BRH4"/>
<name>A0ABD2BRH4_VESSQ</name>
<keyword evidence="3" id="KW-1185">Reference proteome</keyword>
<dbReference type="EMBL" id="JAUDFV010000064">
    <property type="protein sequence ID" value="KAL2735384.1"/>
    <property type="molecule type" value="Genomic_DNA"/>
</dbReference>
<feature type="region of interest" description="Disordered" evidence="1">
    <location>
        <begin position="44"/>
        <end position="105"/>
    </location>
</feature>
<accession>A0ABD2BRH4</accession>
<organism evidence="2 3">
    <name type="scientific">Vespula squamosa</name>
    <name type="common">Southern yellow jacket</name>
    <name type="synonym">Wasp</name>
    <dbReference type="NCBI Taxonomy" id="30214"/>
    <lineage>
        <taxon>Eukaryota</taxon>
        <taxon>Metazoa</taxon>
        <taxon>Ecdysozoa</taxon>
        <taxon>Arthropoda</taxon>
        <taxon>Hexapoda</taxon>
        <taxon>Insecta</taxon>
        <taxon>Pterygota</taxon>
        <taxon>Neoptera</taxon>
        <taxon>Endopterygota</taxon>
        <taxon>Hymenoptera</taxon>
        <taxon>Apocrita</taxon>
        <taxon>Aculeata</taxon>
        <taxon>Vespoidea</taxon>
        <taxon>Vespidae</taxon>
        <taxon>Vespinae</taxon>
        <taxon>Vespula</taxon>
    </lineage>
</organism>
<protein>
    <submittedName>
        <fullName evidence="2">Uncharacterized protein</fullName>
    </submittedName>
</protein>
<reference evidence="2 3" key="1">
    <citation type="journal article" date="2024" name="Ann. Entomol. Soc. Am.">
        <title>Genomic analyses of the southern and eastern yellowjacket wasps (Hymenoptera: Vespidae) reveal evolutionary signatures of social life.</title>
        <authorList>
            <person name="Catto M.A."/>
            <person name="Caine P.B."/>
            <person name="Orr S.E."/>
            <person name="Hunt B.G."/>
            <person name="Goodisman M.A.D."/>
        </authorList>
    </citation>
    <scope>NUCLEOTIDE SEQUENCE [LARGE SCALE GENOMIC DNA]</scope>
    <source>
        <strain evidence="2">233</strain>
        <tissue evidence="2">Head and thorax</tissue>
    </source>
</reference>